<evidence type="ECO:0000313" key="2">
    <source>
        <dbReference type="Proteomes" id="UP000499080"/>
    </source>
</evidence>
<dbReference type="AlphaFoldDB" id="A0A4Y2NI47"/>
<name>A0A4Y2NI47_ARAVE</name>
<dbReference type="Proteomes" id="UP000499080">
    <property type="component" value="Unassembled WGS sequence"/>
</dbReference>
<comment type="caution">
    <text evidence="1">The sequence shown here is derived from an EMBL/GenBank/DDBJ whole genome shotgun (WGS) entry which is preliminary data.</text>
</comment>
<gene>
    <name evidence="1" type="ORF">AVEN_249842_1</name>
</gene>
<accession>A0A4Y2NI47</accession>
<sequence length="101" mass="11638">MRIIKSLTKSFSTRTALCGFCCRFKRNRWESRVFHLRKKQDMIGTCTLKTPLSLIGVFNDVIGFHQTESSTSLLSDPECLKVIHCLQKTKLVLRNDVRSFA</sequence>
<protein>
    <submittedName>
        <fullName evidence="1">Uncharacterized protein</fullName>
    </submittedName>
</protein>
<keyword evidence="2" id="KW-1185">Reference proteome</keyword>
<proteinExistence type="predicted"/>
<reference evidence="1 2" key="1">
    <citation type="journal article" date="2019" name="Sci. Rep.">
        <title>Orb-weaving spider Araneus ventricosus genome elucidates the spidroin gene catalogue.</title>
        <authorList>
            <person name="Kono N."/>
            <person name="Nakamura H."/>
            <person name="Ohtoshi R."/>
            <person name="Moran D.A.P."/>
            <person name="Shinohara A."/>
            <person name="Yoshida Y."/>
            <person name="Fujiwara M."/>
            <person name="Mori M."/>
            <person name="Tomita M."/>
            <person name="Arakawa K."/>
        </authorList>
    </citation>
    <scope>NUCLEOTIDE SEQUENCE [LARGE SCALE GENOMIC DNA]</scope>
</reference>
<evidence type="ECO:0000313" key="1">
    <source>
        <dbReference type="EMBL" id="GBN37747.1"/>
    </source>
</evidence>
<dbReference type="EMBL" id="BGPR01009064">
    <property type="protein sequence ID" value="GBN37747.1"/>
    <property type="molecule type" value="Genomic_DNA"/>
</dbReference>
<organism evidence="1 2">
    <name type="scientific">Araneus ventricosus</name>
    <name type="common">Orbweaver spider</name>
    <name type="synonym">Epeira ventricosa</name>
    <dbReference type="NCBI Taxonomy" id="182803"/>
    <lineage>
        <taxon>Eukaryota</taxon>
        <taxon>Metazoa</taxon>
        <taxon>Ecdysozoa</taxon>
        <taxon>Arthropoda</taxon>
        <taxon>Chelicerata</taxon>
        <taxon>Arachnida</taxon>
        <taxon>Araneae</taxon>
        <taxon>Araneomorphae</taxon>
        <taxon>Entelegynae</taxon>
        <taxon>Araneoidea</taxon>
        <taxon>Araneidae</taxon>
        <taxon>Araneus</taxon>
    </lineage>
</organism>